<dbReference type="VEuPathDB" id="FungiDB:PSTT_11112"/>
<reference evidence="2" key="1">
    <citation type="submission" date="2017-12" db="EMBL/GenBank/DDBJ databases">
        <title>Gene loss provides genomic basis for host adaptation in cereal stripe rust fungi.</title>
        <authorList>
            <person name="Xia C."/>
        </authorList>
    </citation>
    <scope>NUCLEOTIDE SEQUENCE [LARGE SCALE GENOMIC DNA]</scope>
    <source>
        <strain evidence="2">93-210</strain>
    </source>
</reference>
<evidence type="ECO:0000313" key="3">
    <source>
        <dbReference type="Proteomes" id="UP000239156"/>
    </source>
</evidence>
<keyword evidence="3" id="KW-1185">Reference proteome</keyword>
<evidence type="ECO:0000313" key="2">
    <source>
        <dbReference type="EMBL" id="POW03418.1"/>
    </source>
</evidence>
<comment type="caution">
    <text evidence="2">The sequence shown here is derived from an EMBL/GenBank/DDBJ whole genome shotgun (WGS) entry which is preliminary data.</text>
</comment>
<dbReference type="EMBL" id="PKSL01000126">
    <property type="protein sequence ID" value="POW03418.1"/>
    <property type="molecule type" value="Genomic_DNA"/>
</dbReference>
<protein>
    <recommendedName>
        <fullName evidence="4">Aquaporin</fullName>
    </recommendedName>
</protein>
<gene>
    <name evidence="2" type="ORF">PSTT_11112</name>
</gene>
<proteinExistence type="predicted"/>
<organism evidence="2 3">
    <name type="scientific">Puccinia striiformis</name>
    <dbReference type="NCBI Taxonomy" id="27350"/>
    <lineage>
        <taxon>Eukaryota</taxon>
        <taxon>Fungi</taxon>
        <taxon>Dikarya</taxon>
        <taxon>Basidiomycota</taxon>
        <taxon>Pucciniomycotina</taxon>
        <taxon>Pucciniomycetes</taxon>
        <taxon>Pucciniales</taxon>
        <taxon>Pucciniaceae</taxon>
        <taxon>Puccinia</taxon>
    </lineage>
</organism>
<dbReference type="Proteomes" id="UP000239156">
    <property type="component" value="Unassembled WGS sequence"/>
</dbReference>
<feature type="chain" id="PRO_5015665623" description="Aquaporin" evidence="1">
    <location>
        <begin position="21"/>
        <end position="121"/>
    </location>
</feature>
<sequence>MNCALFYVACFLAVPQSAFALRTVALRVEVTHEAAAKGQSEQKCLVYNIWRQLLGRRLAWWWYLGYKHLGASLNPLALCGGLGLYLKDAPEAGKKHADHSRLLEIGLKSGGQENCHLYHFN</sequence>
<keyword evidence="1" id="KW-0732">Signal</keyword>
<accession>A0A2S4V1N8</accession>
<dbReference type="AlphaFoldDB" id="A0A2S4V1N8"/>
<name>A0A2S4V1N8_9BASI</name>
<evidence type="ECO:0000256" key="1">
    <source>
        <dbReference type="SAM" id="SignalP"/>
    </source>
</evidence>
<evidence type="ECO:0008006" key="4">
    <source>
        <dbReference type="Google" id="ProtNLM"/>
    </source>
</evidence>
<feature type="signal peptide" evidence="1">
    <location>
        <begin position="1"/>
        <end position="20"/>
    </location>
</feature>
<dbReference type="VEuPathDB" id="FungiDB:PSHT_16030"/>